<evidence type="ECO:0000256" key="3">
    <source>
        <dbReference type="SAM" id="SignalP"/>
    </source>
</evidence>
<evidence type="ECO:0000256" key="1">
    <source>
        <dbReference type="ARBA" id="ARBA00022651"/>
    </source>
</evidence>
<dbReference type="Proteomes" id="UP000251889">
    <property type="component" value="Unassembled WGS sequence"/>
</dbReference>
<dbReference type="CDD" id="cd08994">
    <property type="entry name" value="GH43_62_32_68_117_130-like"/>
    <property type="match status" value="1"/>
</dbReference>
<reference evidence="4 5" key="1">
    <citation type="submission" date="2018-06" db="EMBL/GenBank/DDBJ databases">
        <title>Chryseolinea flavus sp. nov., a member of the phylum Bacteroidetes isolated from soil.</title>
        <authorList>
            <person name="Li Y."/>
            <person name="Wang J."/>
        </authorList>
    </citation>
    <scope>NUCLEOTIDE SEQUENCE [LARGE SCALE GENOMIC DNA]</scope>
    <source>
        <strain evidence="4 5">SDU1-6</strain>
    </source>
</reference>
<protein>
    <submittedName>
        <fullName evidence="4">Glycosyl hydrolase family 43</fullName>
    </submittedName>
</protein>
<dbReference type="InterPro" id="IPR052176">
    <property type="entry name" value="Glycosyl_Hydrlase_43_Enz"/>
</dbReference>
<keyword evidence="2" id="KW-0119">Carbohydrate metabolism</keyword>
<dbReference type="AlphaFoldDB" id="A0A364Y2N2"/>
<gene>
    <name evidence="4" type="ORF">DQQ10_12205</name>
</gene>
<evidence type="ECO:0000313" key="4">
    <source>
        <dbReference type="EMBL" id="RAW01125.1"/>
    </source>
</evidence>
<keyword evidence="5" id="KW-1185">Reference proteome</keyword>
<organism evidence="4 5">
    <name type="scientific">Pseudochryseolinea flava</name>
    <dbReference type="NCBI Taxonomy" id="2059302"/>
    <lineage>
        <taxon>Bacteria</taxon>
        <taxon>Pseudomonadati</taxon>
        <taxon>Bacteroidota</taxon>
        <taxon>Cytophagia</taxon>
        <taxon>Cytophagales</taxon>
        <taxon>Fulvivirgaceae</taxon>
        <taxon>Pseudochryseolinea</taxon>
    </lineage>
</organism>
<dbReference type="Gene3D" id="2.115.10.20">
    <property type="entry name" value="Glycosyl hydrolase domain, family 43"/>
    <property type="match status" value="1"/>
</dbReference>
<keyword evidence="1" id="KW-0858">Xylan degradation</keyword>
<dbReference type="InterPro" id="IPR023296">
    <property type="entry name" value="Glyco_hydro_beta-prop_sf"/>
</dbReference>
<evidence type="ECO:0000313" key="5">
    <source>
        <dbReference type="Proteomes" id="UP000251889"/>
    </source>
</evidence>
<feature type="signal peptide" evidence="3">
    <location>
        <begin position="1"/>
        <end position="20"/>
    </location>
</feature>
<comment type="caution">
    <text evidence="4">The sequence shown here is derived from an EMBL/GenBank/DDBJ whole genome shotgun (WGS) entry which is preliminary data.</text>
</comment>
<proteinExistence type="predicted"/>
<dbReference type="OrthoDB" id="9794572at2"/>
<sequence>MSRRSFLLSTLLTPAAMAIANTMRFDPKKLEPIGRNLQWKDGYVWCNSPIDGPDGKVHVFYSRWTADRKMGGWLNGCEIAHAVANSPEEPFEYVETVLAPRGGDAWDATTCHNPHIQKVDDKYCLFYMGNSNGQTNTKRIGLATATSLAGPWQRPDEPLLQPGDAGAWDDHCTTNPAFVKRNGKYWLFYKSWNTKDYETTTGPIRGNRKYGVAISSTLEGPYIKSAHNPILDFSARGNNEQLEDAFVWCEGKRFKMLARDMGFYNHEVGLYLESKDGLKWSHPEMAYASLKEYVSEPEPPSHLKRYGRFERPQLLIRNGRPTYLFTAAQGGPYGTSTAFIFKINQ</sequence>
<dbReference type="EMBL" id="QMFY01000005">
    <property type="protein sequence ID" value="RAW01125.1"/>
    <property type="molecule type" value="Genomic_DNA"/>
</dbReference>
<accession>A0A364Y2N2</accession>
<dbReference type="GO" id="GO:0016787">
    <property type="term" value="F:hydrolase activity"/>
    <property type="evidence" value="ECO:0007669"/>
    <property type="project" value="UniProtKB-KW"/>
</dbReference>
<dbReference type="SUPFAM" id="SSF75005">
    <property type="entry name" value="Arabinanase/levansucrase/invertase"/>
    <property type="match status" value="1"/>
</dbReference>
<keyword evidence="1" id="KW-0624">Polysaccharide degradation</keyword>
<keyword evidence="4" id="KW-0378">Hydrolase</keyword>
<name>A0A364Y2N2_9BACT</name>
<evidence type="ECO:0000256" key="2">
    <source>
        <dbReference type="ARBA" id="ARBA00023277"/>
    </source>
</evidence>
<feature type="chain" id="PRO_5016882834" evidence="3">
    <location>
        <begin position="21"/>
        <end position="345"/>
    </location>
</feature>
<dbReference type="PANTHER" id="PTHR43772">
    <property type="entry name" value="ENDO-1,4-BETA-XYLANASE"/>
    <property type="match status" value="1"/>
</dbReference>
<keyword evidence="3" id="KW-0732">Signal</keyword>
<dbReference type="GO" id="GO:0045493">
    <property type="term" value="P:xylan catabolic process"/>
    <property type="evidence" value="ECO:0007669"/>
    <property type="project" value="UniProtKB-KW"/>
</dbReference>
<dbReference type="PANTHER" id="PTHR43772:SF2">
    <property type="entry name" value="PUTATIVE (AFU_ORTHOLOGUE AFUA_2G04480)-RELATED"/>
    <property type="match status" value="1"/>
</dbReference>